<dbReference type="GO" id="GO:0140359">
    <property type="term" value="F:ABC-type transporter activity"/>
    <property type="evidence" value="ECO:0007669"/>
    <property type="project" value="InterPro"/>
</dbReference>
<dbReference type="AlphaFoldDB" id="A0A4Q8BFE2"/>
<keyword evidence="2" id="KW-0812">Transmembrane</keyword>
<gene>
    <name evidence="3" type="ORF">EV384_5350</name>
</gene>
<evidence type="ECO:0000313" key="4">
    <source>
        <dbReference type="Proteomes" id="UP000294114"/>
    </source>
</evidence>
<keyword evidence="4" id="KW-1185">Reference proteome</keyword>
<evidence type="ECO:0000313" key="3">
    <source>
        <dbReference type="EMBL" id="RZU76682.1"/>
    </source>
</evidence>
<keyword evidence="2" id="KW-1133">Transmembrane helix</keyword>
<reference evidence="3 4" key="1">
    <citation type="submission" date="2019-02" db="EMBL/GenBank/DDBJ databases">
        <title>Sequencing the genomes of 1000 actinobacteria strains.</title>
        <authorList>
            <person name="Klenk H.-P."/>
        </authorList>
    </citation>
    <scope>NUCLEOTIDE SEQUENCE [LARGE SCALE GENOMIC DNA]</scope>
    <source>
        <strain evidence="3 4">DSM 45612</strain>
    </source>
</reference>
<comment type="caution">
    <text evidence="3">The sequence shown here is derived from an EMBL/GenBank/DDBJ whole genome shotgun (WGS) entry which is preliminary data.</text>
</comment>
<proteinExistence type="predicted"/>
<organism evidence="3 4">
    <name type="scientific">Micromonospora kangleipakensis</name>
    <dbReference type="NCBI Taxonomy" id="1077942"/>
    <lineage>
        <taxon>Bacteria</taxon>
        <taxon>Bacillati</taxon>
        <taxon>Actinomycetota</taxon>
        <taxon>Actinomycetes</taxon>
        <taxon>Micromonosporales</taxon>
        <taxon>Micromonosporaceae</taxon>
        <taxon>Micromonospora</taxon>
    </lineage>
</organism>
<dbReference type="GO" id="GO:0005886">
    <property type="term" value="C:plasma membrane"/>
    <property type="evidence" value="ECO:0007669"/>
    <property type="project" value="UniProtKB-SubCell"/>
</dbReference>
<feature type="region of interest" description="Disordered" evidence="1">
    <location>
        <begin position="1"/>
        <end position="24"/>
    </location>
</feature>
<feature type="transmembrane region" description="Helical" evidence="2">
    <location>
        <begin position="45"/>
        <end position="62"/>
    </location>
</feature>
<feature type="transmembrane region" description="Helical" evidence="2">
    <location>
        <begin position="120"/>
        <end position="145"/>
    </location>
</feature>
<dbReference type="OrthoDB" id="8563307at2"/>
<feature type="transmembrane region" description="Helical" evidence="2">
    <location>
        <begin position="82"/>
        <end position="99"/>
    </location>
</feature>
<feature type="transmembrane region" description="Helical" evidence="2">
    <location>
        <begin position="246"/>
        <end position="266"/>
    </location>
</feature>
<accession>A0A4Q8BFE2</accession>
<sequence>MTTGLSGRVRSAEPSAGGVRGDGPGWRVVAEQECRDLWVSGRGPVLVFAFSVVLSVMTYLAGTNQVLNFLEQREAVNLTLQVAVAIGVLVTLVVSADAISGERERGTLESLLLAPVSRRAIVLGKMAAALSLWLATFVVSVPYLWVLGRGVSIVGQALLLGLLVGTLLAVALAALGLLISAISSSNKVSLAISLFLLLAFFAPTQLPGGTPRGWFGDVLVRLNPVDAALHYLTAVLVNGHAWTRDLSYLISPLLTAVLAGGVLVAAGTRIVRLYGGVSGA</sequence>
<dbReference type="EMBL" id="SHLD01000001">
    <property type="protein sequence ID" value="RZU76682.1"/>
    <property type="molecule type" value="Genomic_DNA"/>
</dbReference>
<feature type="transmembrane region" description="Helical" evidence="2">
    <location>
        <begin position="188"/>
        <end position="206"/>
    </location>
</feature>
<dbReference type="PANTHER" id="PTHR43471">
    <property type="entry name" value="ABC TRANSPORTER PERMEASE"/>
    <property type="match status" value="1"/>
</dbReference>
<evidence type="ECO:0000256" key="1">
    <source>
        <dbReference type="SAM" id="MobiDB-lite"/>
    </source>
</evidence>
<keyword evidence="2" id="KW-0472">Membrane</keyword>
<dbReference type="Pfam" id="PF12679">
    <property type="entry name" value="ABC2_membrane_2"/>
    <property type="match status" value="1"/>
</dbReference>
<dbReference type="PANTHER" id="PTHR43471:SF3">
    <property type="entry name" value="ABC TRANSPORTER PERMEASE PROTEIN NATB"/>
    <property type="match status" value="1"/>
</dbReference>
<evidence type="ECO:0000256" key="2">
    <source>
        <dbReference type="SAM" id="Phobius"/>
    </source>
</evidence>
<dbReference type="RefSeq" id="WP_130337502.1">
    <property type="nucleotide sequence ID" value="NZ_SHLD01000001.1"/>
</dbReference>
<protein>
    <submittedName>
        <fullName evidence="3">ABC-2 type transport system permease protein</fullName>
    </submittedName>
</protein>
<feature type="transmembrane region" description="Helical" evidence="2">
    <location>
        <begin position="157"/>
        <end position="181"/>
    </location>
</feature>
<dbReference type="Proteomes" id="UP000294114">
    <property type="component" value="Unassembled WGS sequence"/>
</dbReference>
<name>A0A4Q8BFE2_9ACTN</name>